<proteinExistence type="predicted"/>
<gene>
    <name evidence="2" type="ORF">PITG_10665</name>
</gene>
<dbReference type="HOGENOM" id="CLU_2008387_0_0_1"/>
<reference evidence="3" key="1">
    <citation type="journal article" date="2009" name="Nature">
        <title>Genome sequence and analysis of the Irish potato famine pathogen Phytophthora infestans.</title>
        <authorList>
            <consortium name="The Broad Institute Genome Sequencing Platform"/>
            <person name="Haas B.J."/>
            <person name="Kamoun S."/>
            <person name="Zody M.C."/>
            <person name="Jiang R.H."/>
            <person name="Handsaker R.E."/>
            <person name="Cano L.M."/>
            <person name="Grabherr M."/>
            <person name="Kodira C.D."/>
            <person name="Raffaele S."/>
            <person name="Torto-Alalibo T."/>
            <person name="Bozkurt T.O."/>
            <person name="Ah-Fong A.M."/>
            <person name="Alvarado L."/>
            <person name="Anderson V.L."/>
            <person name="Armstrong M.R."/>
            <person name="Avrova A."/>
            <person name="Baxter L."/>
            <person name="Beynon J."/>
            <person name="Boevink P.C."/>
            <person name="Bollmann S.R."/>
            <person name="Bos J.I."/>
            <person name="Bulone V."/>
            <person name="Cai G."/>
            <person name="Cakir C."/>
            <person name="Carrington J.C."/>
            <person name="Chawner M."/>
            <person name="Conti L."/>
            <person name="Costanzo S."/>
            <person name="Ewan R."/>
            <person name="Fahlgren N."/>
            <person name="Fischbach M.A."/>
            <person name="Fugelstad J."/>
            <person name="Gilroy E.M."/>
            <person name="Gnerre S."/>
            <person name="Green P.J."/>
            <person name="Grenville-Briggs L.J."/>
            <person name="Griffith J."/>
            <person name="Grunwald N.J."/>
            <person name="Horn K."/>
            <person name="Horner N.R."/>
            <person name="Hu C.H."/>
            <person name="Huitema E."/>
            <person name="Jeong D.H."/>
            <person name="Jones A.M."/>
            <person name="Jones J.D."/>
            <person name="Jones R.W."/>
            <person name="Karlsson E.K."/>
            <person name="Kunjeti S.G."/>
            <person name="Lamour K."/>
            <person name="Liu Z."/>
            <person name="Ma L."/>
            <person name="Maclean D."/>
            <person name="Chibucos M.C."/>
            <person name="McDonald H."/>
            <person name="McWalters J."/>
            <person name="Meijer H.J."/>
            <person name="Morgan W."/>
            <person name="Morris P.F."/>
            <person name="Munro C.A."/>
            <person name="O'Neill K."/>
            <person name="Ospina-Giraldo M."/>
            <person name="Pinzon A."/>
            <person name="Pritchard L."/>
            <person name="Ramsahoye B."/>
            <person name="Ren Q."/>
            <person name="Restrepo S."/>
            <person name="Roy S."/>
            <person name="Sadanandom A."/>
            <person name="Savidor A."/>
            <person name="Schornack S."/>
            <person name="Schwartz D.C."/>
            <person name="Schumann U.D."/>
            <person name="Schwessinger B."/>
            <person name="Seyer L."/>
            <person name="Sharpe T."/>
            <person name="Silvar C."/>
            <person name="Song J."/>
            <person name="Studholme D.J."/>
            <person name="Sykes S."/>
            <person name="Thines M."/>
            <person name="van de Vondervoort P.J."/>
            <person name="Phuntumart V."/>
            <person name="Wawra S."/>
            <person name="Weide R."/>
            <person name="Win J."/>
            <person name="Young C."/>
            <person name="Zhou S."/>
            <person name="Fry W."/>
            <person name="Meyers B.C."/>
            <person name="van West P."/>
            <person name="Ristaino J."/>
            <person name="Govers F."/>
            <person name="Birch P.R."/>
            <person name="Whisson S.C."/>
            <person name="Judelson H.S."/>
            <person name="Nusbaum C."/>
        </authorList>
    </citation>
    <scope>NUCLEOTIDE SEQUENCE [LARGE SCALE GENOMIC DNA]</scope>
    <source>
        <strain evidence="3">T30-4</strain>
    </source>
</reference>
<name>D0NGT3_PHYIT</name>
<dbReference type="AlphaFoldDB" id="D0NGT3"/>
<evidence type="ECO:0000313" key="3">
    <source>
        <dbReference type="Proteomes" id="UP000006643"/>
    </source>
</evidence>
<dbReference type="OrthoDB" id="90859at2759"/>
<dbReference type="VEuPathDB" id="FungiDB:PITG_10665"/>
<dbReference type="Proteomes" id="UP000006643">
    <property type="component" value="Unassembled WGS sequence"/>
</dbReference>
<dbReference type="GeneID" id="9471055"/>
<dbReference type="EMBL" id="DS028137">
    <property type="protein sequence ID" value="EEY58572.1"/>
    <property type="molecule type" value="Genomic_DNA"/>
</dbReference>
<dbReference type="InParanoid" id="D0NGT3"/>
<evidence type="ECO:0000256" key="1">
    <source>
        <dbReference type="SAM" id="MobiDB-lite"/>
    </source>
</evidence>
<dbReference type="KEGG" id="pif:PITG_10665"/>
<keyword evidence="3" id="KW-1185">Reference proteome</keyword>
<sequence length="124" mass="13281">MQSEPPASSASASKSSGESSGVPSTACRHVVSGMESSCEASENMDNENHPSIIQELKTPVVVPGPVDSPYPSWAAWTAYLKDYALQTRQIIRVFGTLSCVLRNKRLANTVAAKKGLDVPYVPED</sequence>
<evidence type="ECO:0000313" key="2">
    <source>
        <dbReference type="EMBL" id="EEY58572.1"/>
    </source>
</evidence>
<accession>D0NGT3</accession>
<protein>
    <submittedName>
        <fullName evidence="2">Uncharacterized protein</fullName>
    </submittedName>
</protein>
<dbReference type="RefSeq" id="XP_002901516.1">
    <property type="nucleotide sequence ID" value="XM_002901470.1"/>
</dbReference>
<feature type="region of interest" description="Disordered" evidence="1">
    <location>
        <begin position="1"/>
        <end position="26"/>
    </location>
</feature>
<feature type="compositionally biased region" description="Low complexity" evidence="1">
    <location>
        <begin position="1"/>
        <end position="24"/>
    </location>
</feature>
<organism evidence="2 3">
    <name type="scientific">Phytophthora infestans (strain T30-4)</name>
    <name type="common">Potato late blight agent</name>
    <dbReference type="NCBI Taxonomy" id="403677"/>
    <lineage>
        <taxon>Eukaryota</taxon>
        <taxon>Sar</taxon>
        <taxon>Stramenopiles</taxon>
        <taxon>Oomycota</taxon>
        <taxon>Peronosporomycetes</taxon>
        <taxon>Peronosporales</taxon>
        <taxon>Peronosporaceae</taxon>
        <taxon>Phytophthora</taxon>
    </lineage>
</organism>